<keyword evidence="10" id="KW-1185">Reference proteome</keyword>
<evidence type="ECO:0000256" key="1">
    <source>
        <dbReference type="ARBA" id="ARBA00010617"/>
    </source>
</evidence>
<dbReference type="Gene3D" id="1.10.630.10">
    <property type="entry name" value="Cytochrome P450"/>
    <property type="match status" value="1"/>
</dbReference>
<comment type="similarity">
    <text evidence="1">Belongs to the cytochrome P450 family.</text>
</comment>
<feature type="domain" description="Protein kinase" evidence="8">
    <location>
        <begin position="214"/>
        <end position="677"/>
    </location>
</feature>
<keyword evidence="4" id="KW-0560">Oxidoreductase</keyword>
<dbReference type="GO" id="GO:0016705">
    <property type="term" value="F:oxidoreductase activity, acting on paired donors, with incorporation or reduction of molecular oxygen"/>
    <property type="evidence" value="ECO:0007669"/>
    <property type="project" value="InterPro"/>
</dbReference>
<dbReference type="PANTHER" id="PTHR24291">
    <property type="entry name" value="CYTOCHROME P450 FAMILY 4"/>
    <property type="match status" value="1"/>
</dbReference>
<dbReference type="EMBL" id="JAAABM010000010">
    <property type="protein sequence ID" value="KAF7674385.1"/>
    <property type="molecule type" value="Genomic_DNA"/>
</dbReference>
<dbReference type="InterPro" id="IPR036396">
    <property type="entry name" value="Cyt_P450_sf"/>
</dbReference>
<dbReference type="RefSeq" id="XP_038784680.1">
    <property type="nucleotide sequence ID" value="XM_038932192.1"/>
</dbReference>
<evidence type="ECO:0000313" key="9">
    <source>
        <dbReference type="EMBL" id="KAF7674385.1"/>
    </source>
</evidence>
<reference evidence="9" key="1">
    <citation type="submission" date="2020-01" db="EMBL/GenBank/DDBJ databases">
        <authorList>
            <person name="Feng Z.H.Z."/>
        </authorList>
    </citation>
    <scope>NUCLEOTIDE SEQUENCE</scope>
    <source>
        <strain evidence="9">CBS107.38</strain>
    </source>
</reference>
<keyword evidence="6" id="KW-0503">Monooxygenase</keyword>
<comment type="caution">
    <text evidence="9">The sequence shown here is derived from an EMBL/GenBank/DDBJ whole genome shotgun (WGS) entry which is preliminary data.</text>
</comment>
<feature type="non-terminal residue" evidence="9">
    <location>
        <position position="1"/>
    </location>
</feature>
<evidence type="ECO:0000313" key="10">
    <source>
        <dbReference type="Proteomes" id="UP000596902"/>
    </source>
</evidence>
<dbReference type="InterPro" id="IPR000719">
    <property type="entry name" value="Prot_kinase_dom"/>
</dbReference>
<evidence type="ECO:0000256" key="5">
    <source>
        <dbReference type="ARBA" id="ARBA00023004"/>
    </source>
</evidence>
<name>A0A8H7B144_9PLEO</name>
<evidence type="ECO:0000256" key="4">
    <source>
        <dbReference type="ARBA" id="ARBA00023002"/>
    </source>
</evidence>
<organism evidence="9 10">
    <name type="scientific">Alternaria burnsii</name>
    <dbReference type="NCBI Taxonomy" id="1187904"/>
    <lineage>
        <taxon>Eukaryota</taxon>
        <taxon>Fungi</taxon>
        <taxon>Dikarya</taxon>
        <taxon>Ascomycota</taxon>
        <taxon>Pezizomycotina</taxon>
        <taxon>Dothideomycetes</taxon>
        <taxon>Pleosporomycetidae</taxon>
        <taxon>Pleosporales</taxon>
        <taxon>Pleosporineae</taxon>
        <taxon>Pleosporaceae</taxon>
        <taxon>Alternaria</taxon>
        <taxon>Alternaria sect. Alternaria</taxon>
    </lineage>
</organism>
<keyword evidence="5 7" id="KW-0408">Iron</keyword>
<dbReference type="Proteomes" id="UP000596902">
    <property type="component" value="Unassembled WGS sequence"/>
</dbReference>
<evidence type="ECO:0000256" key="7">
    <source>
        <dbReference type="PIRSR" id="PIRSR602401-1"/>
    </source>
</evidence>
<evidence type="ECO:0000259" key="8">
    <source>
        <dbReference type="PROSITE" id="PS50011"/>
    </source>
</evidence>
<dbReference type="InterPro" id="IPR002401">
    <property type="entry name" value="Cyt_P450_E_grp-I"/>
</dbReference>
<feature type="binding site" description="axial binding residue" evidence="7">
    <location>
        <position position="1207"/>
    </location>
    <ligand>
        <name>heme</name>
        <dbReference type="ChEBI" id="CHEBI:30413"/>
    </ligand>
    <ligandPart>
        <name>Fe</name>
        <dbReference type="ChEBI" id="CHEBI:18248"/>
    </ligandPart>
</feature>
<dbReference type="InterPro" id="IPR001128">
    <property type="entry name" value="Cyt_P450"/>
</dbReference>
<dbReference type="PRINTS" id="PR00385">
    <property type="entry name" value="P450"/>
</dbReference>
<dbReference type="GO" id="GO:0005524">
    <property type="term" value="F:ATP binding"/>
    <property type="evidence" value="ECO:0007669"/>
    <property type="project" value="InterPro"/>
</dbReference>
<dbReference type="Pfam" id="PF00067">
    <property type="entry name" value="p450"/>
    <property type="match status" value="1"/>
</dbReference>
<keyword evidence="2 7" id="KW-0349">Heme</keyword>
<accession>A0A8H7B144</accession>
<dbReference type="AlphaFoldDB" id="A0A8H7B144"/>
<dbReference type="GO" id="GO:0020037">
    <property type="term" value="F:heme binding"/>
    <property type="evidence" value="ECO:0007669"/>
    <property type="project" value="InterPro"/>
</dbReference>
<dbReference type="Gene3D" id="1.10.510.10">
    <property type="entry name" value="Transferase(Phosphotransferase) domain 1"/>
    <property type="match status" value="1"/>
</dbReference>
<comment type="cofactor">
    <cofactor evidence="7">
        <name>heme</name>
        <dbReference type="ChEBI" id="CHEBI:30413"/>
    </cofactor>
</comment>
<proteinExistence type="inferred from homology"/>
<sequence>MPRSGPPFREPITYFRWDAKEWIRLHRTGWSIGEMNTTIDTLWLLHAAIRNYYIASRTADQRRQPGLPAPNPIPARPYTPADLIHVQNHGQLPQPAGTAPAPIPIAASVSVPAPVPVPAPAAGPAPAPPLGGAAHEPVAQGVDAGTQAAQVNTTNFLYQPNHRSVNQELPPMLNIDDGEEKGEKERAAAKRRRMRRFEDAGLCDPGREGRDLEWRCANILGQGTTGTVTLWVGVDESRTIAERLAVRDVAVESQKWIGPIFWRDKLPMELAILTRLERRKAHEHHVHRYHGHRIDVKKRRFRVFNEVCDMGDICQSLDWYSRQWRRRRNMFRWQNSHPEIRNILRARGDIPASGIVDVDQQEQDLKAVNDWAWYAFGKKQFLEAGKPVRAAVPGELPLPTNVLFEEYENMSELEDWHGDPLPVDLPEVIPEWFLWIVFDQLVDAFTMLGSGRINEEDDDVDWNEIVHRDGHLGNVFVKPANGAVGKEINKKDGHQYRQFGAHEAPSIVLADFDLAFFDLQSGNDDYADNPTHYMMRNHPLDAKDAGGRYAPEMFWCYEGHYLDERTSEKMTARTDVWQVGQMMWNLVMNSPGKDGFVQEPFTYTVSDEGEGIEKLLNDGSEYDIQKHKDDLFSGKTPFEASNMYSKTLKDTIIRCMDYRQHKRASFADLKLVTKEWAGKELPPGSKANGDLIICVSEAMEESVSPVSVSKYGTSLAVNMALSNLLSSQESAKSNALFEWKFLVFAVVPLVIAYYLRTTKAKTSDLAQYSHFPQPEPADPIRGHWAWVEKIAGEGDPRRQFDEMLYEQAEKLGFPPVLFVDFRPIEKFPILFVLDNDVAEQVTKPNKAFRTSMPKHPAIQQLAPLVGARSLVTTDGDEWNVLYKRIRPGFQPSHLLGLVDVILDKSETFIELMEQKAASGDTFTLGPYTTNLVFDIIGIVTFDMDLNAQIDGKQSEVLLTYRALSEAFNKRPFGGVGWRDYFSANEREIRSKDKKLDSILKAEIRRQHKVLVSGTTDTKIKNKSVATLSLHGVDKLTSQIIQQTSDTLRGFLFAGHDTTSILLQWAFYELHIHPSAAKTLKEELDSVFGPNTHPSAVVKALRSSEAGALLYKLAYTDAVIKETLRLHPPGTTARMAPSSSNTMLTLPDGNTLCVDGLCVTPRAYIIQRHPKTFGDTRDDFNPERWLGEEGKKIPESSFRPYERGPRRCTGSELANLETKIIIVCVARHFDFVKQGLGELDLDDKGEVQVDEKGKAKTKGTMFSTHQVTAKPVDGMEIK</sequence>
<dbReference type="GeneID" id="62205370"/>
<evidence type="ECO:0000256" key="2">
    <source>
        <dbReference type="ARBA" id="ARBA00022617"/>
    </source>
</evidence>
<dbReference type="GO" id="GO:0004672">
    <property type="term" value="F:protein kinase activity"/>
    <property type="evidence" value="ECO:0007669"/>
    <property type="project" value="InterPro"/>
</dbReference>
<dbReference type="SUPFAM" id="SSF48264">
    <property type="entry name" value="Cytochrome P450"/>
    <property type="match status" value="1"/>
</dbReference>
<evidence type="ECO:0000256" key="3">
    <source>
        <dbReference type="ARBA" id="ARBA00022723"/>
    </source>
</evidence>
<dbReference type="PROSITE" id="PS50011">
    <property type="entry name" value="PROTEIN_KINASE_DOM"/>
    <property type="match status" value="1"/>
</dbReference>
<dbReference type="PANTHER" id="PTHR24291:SF50">
    <property type="entry name" value="BIFUNCTIONAL ALBAFLAVENONE MONOOXYGENASE_TERPENE SYNTHASE"/>
    <property type="match status" value="1"/>
</dbReference>
<dbReference type="InterPro" id="IPR011009">
    <property type="entry name" value="Kinase-like_dom_sf"/>
</dbReference>
<gene>
    <name evidence="9" type="ORF">GT037_007145</name>
</gene>
<dbReference type="SUPFAM" id="SSF56112">
    <property type="entry name" value="Protein kinase-like (PK-like)"/>
    <property type="match status" value="1"/>
</dbReference>
<keyword evidence="3 7" id="KW-0479">Metal-binding</keyword>
<dbReference type="GO" id="GO:0005506">
    <property type="term" value="F:iron ion binding"/>
    <property type="evidence" value="ECO:0007669"/>
    <property type="project" value="InterPro"/>
</dbReference>
<dbReference type="InterPro" id="IPR050196">
    <property type="entry name" value="Cytochrome_P450_Monoox"/>
</dbReference>
<protein>
    <submittedName>
        <fullName evidence="9">Cytochrome p450</fullName>
    </submittedName>
</protein>
<reference evidence="9" key="2">
    <citation type="submission" date="2020-08" db="EMBL/GenBank/DDBJ databases">
        <title>Draft Genome Sequence of Cumin Blight Pathogen Alternaria burnsii.</title>
        <authorList>
            <person name="Feng Z."/>
        </authorList>
    </citation>
    <scope>NUCLEOTIDE SEQUENCE</scope>
    <source>
        <strain evidence="9">CBS107.38</strain>
    </source>
</reference>
<dbReference type="GO" id="GO:0004497">
    <property type="term" value="F:monooxygenase activity"/>
    <property type="evidence" value="ECO:0007669"/>
    <property type="project" value="UniProtKB-KW"/>
</dbReference>
<dbReference type="PRINTS" id="PR00463">
    <property type="entry name" value="EP450I"/>
</dbReference>
<evidence type="ECO:0000256" key="6">
    <source>
        <dbReference type="ARBA" id="ARBA00023033"/>
    </source>
</evidence>